<dbReference type="EMBL" id="FNZH01000003">
    <property type="protein sequence ID" value="SEJ39339.1"/>
    <property type="molecule type" value="Genomic_DNA"/>
</dbReference>
<dbReference type="PANTHER" id="PTHR14237:SF19">
    <property type="entry name" value="MITOCHONDRIAL AMIDOXIME REDUCING COMPONENT 1"/>
    <property type="match status" value="1"/>
</dbReference>
<organism evidence="2 3">
    <name type="scientific">Cyclobacterium xiamenense</name>
    <dbReference type="NCBI Taxonomy" id="1297121"/>
    <lineage>
        <taxon>Bacteria</taxon>
        <taxon>Pseudomonadati</taxon>
        <taxon>Bacteroidota</taxon>
        <taxon>Cytophagia</taxon>
        <taxon>Cytophagales</taxon>
        <taxon>Cyclobacteriaceae</taxon>
        <taxon>Cyclobacterium</taxon>
    </lineage>
</organism>
<evidence type="ECO:0000313" key="3">
    <source>
        <dbReference type="Proteomes" id="UP000199403"/>
    </source>
</evidence>
<accession>A0A1H6YDM5</accession>
<evidence type="ECO:0000259" key="1">
    <source>
        <dbReference type="PROSITE" id="PS51340"/>
    </source>
</evidence>
<feature type="domain" description="MOSC" evidence="1">
    <location>
        <begin position="126"/>
        <end position="266"/>
    </location>
</feature>
<evidence type="ECO:0000313" key="2">
    <source>
        <dbReference type="EMBL" id="SEJ39339.1"/>
    </source>
</evidence>
<dbReference type="AlphaFoldDB" id="A0A1H6YDM5"/>
<dbReference type="PROSITE" id="PS51340">
    <property type="entry name" value="MOSC"/>
    <property type="match status" value="1"/>
</dbReference>
<dbReference type="InterPro" id="IPR005303">
    <property type="entry name" value="MOCOS_middle"/>
</dbReference>
<dbReference type="PANTHER" id="PTHR14237">
    <property type="entry name" value="MOLYBDOPTERIN COFACTOR SULFURASE MOSC"/>
    <property type="match status" value="1"/>
</dbReference>
<dbReference type="SUPFAM" id="SSF141673">
    <property type="entry name" value="MOSC N-terminal domain-like"/>
    <property type="match status" value="1"/>
</dbReference>
<dbReference type="RefSeq" id="WP_317041147.1">
    <property type="nucleotide sequence ID" value="NZ_FNZH01000003.1"/>
</dbReference>
<keyword evidence="3" id="KW-1185">Reference proteome</keyword>
<dbReference type="InterPro" id="IPR011037">
    <property type="entry name" value="Pyrv_Knase-like_insert_dom_sf"/>
</dbReference>
<dbReference type="GO" id="GO:0003824">
    <property type="term" value="F:catalytic activity"/>
    <property type="evidence" value="ECO:0007669"/>
    <property type="project" value="InterPro"/>
</dbReference>
<dbReference type="InterPro" id="IPR005302">
    <property type="entry name" value="MoCF_Sase_C"/>
</dbReference>
<sequence>MKITLSGLYIYPIKSLGGISLSGSKVHQSGLQHDRQWMLVDAQGTFMSQRSLPHMALLQVSLSEDGLYLTHKLQKGSGLHIPFSADTGRLLEVRIWDDSVDALEVDPAADEWFSDMLHTSCKLVKMSSSHKRWLKKKYQVNQEHVGFADSMPFLIIGQSSLDDLNKRLDTPVPMDRFRPNMVFTGGPAYVEDGWDRFFLGSVPFKITKPCARCVMTTVDQQRGTKNREPLYTLSRYRKLGKKVLFGQNGIALDEGYITCGDAILPV</sequence>
<protein>
    <recommendedName>
        <fullName evidence="1">MOSC domain-containing protein</fullName>
    </recommendedName>
</protein>
<gene>
    <name evidence="2" type="ORF">SAMN05192553_103649</name>
</gene>
<reference evidence="3" key="1">
    <citation type="submission" date="2016-10" db="EMBL/GenBank/DDBJ databases">
        <authorList>
            <person name="Varghese N."/>
            <person name="Submissions S."/>
        </authorList>
    </citation>
    <scope>NUCLEOTIDE SEQUENCE [LARGE SCALE GENOMIC DNA]</scope>
    <source>
        <strain evidence="3">IBRC-M 10761</strain>
    </source>
</reference>
<name>A0A1H6YDM5_9BACT</name>
<dbReference type="STRING" id="1416801.SAMN05192553_103649"/>
<dbReference type="SUPFAM" id="SSF50800">
    <property type="entry name" value="PK beta-barrel domain-like"/>
    <property type="match status" value="1"/>
</dbReference>
<dbReference type="Pfam" id="PF03473">
    <property type="entry name" value="MOSC"/>
    <property type="match status" value="1"/>
</dbReference>
<dbReference type="Pfam" id="PF03476">
    <property type="entry name" value="MOSC_N"/>
    <property type="match status" value="1"/>
</dbReference>
<dbReference type="Proteomes" id="UP000199403">
    <property type="component" value="Unassembled WGS sequence"/>
</dbReference>
<dbReference type="GO" id="GO:0030151">
    <property type="term" value="F:molybdenum ion binding"/>
    <property type="evidence" value="ECO:0007669"/>
    <property type="project" value="InterPro"/>
</dbReference>
<dbReference type="GO" id="GO:0030170">
    <property type="term" value="F:pyridoxal phosphate binding"/>
    <property type="evidence" value="ECO:0007669"/>
    <property type="project" value="InterPro"/>
</dbReference>
<proteinExistence type="predicted"/>